<feature type="transmembrane region" description="Helical" evidence="6">
    <location>
        <begin position="89"/>
        <end position="114"/>
    </location>
</feature>
<dbReference type="PANTHER" id="PTHR19282:SF452">
    <property type="entry name" value="LD03691P"/>
    <property type="match status" value="1"/>
</dbReference>
<keyword evidence="4 6" id="KW-1133">Transmembrane helix</keyword>
<comment type="similarity">
    <text evidence="2 6">Belongs to the tetraspanin (TM4SF) family.</text>
</comment>
<feature type="transmembrane region" description="Helical" evidence="6">
    <location>
        <begin position="9"/>
        <end position="32"/>
    </location>
</feature>
<keyword evidence="5 6" id="KW-0472">Membrane</keyword>
<proteinExistence type="inferred from homology"/>
<name>A0ABM0JNF3_APLCA</name>
<dbReference type="Pfam" id="PF00335">
    <property type="entry name" value="Tetraspanin"/>
    <property type="match status" value="1"/>
</dbReference>
<evidence type="ECO:0000256" key="1">
    <source>
        <dbReference type="ARBA" id="ARBA00004141"/>
    </source>
</evidence>
<protein>
    <recommendedName>
        <fullName evidence="6">Tetraspanin</fullName>
    </recommendedName>
</protein>
<evidence type="ECO:0000313" key="7">
    <source>
        <dbReference type="Proteomes" id="UP000694888"/>
    </source>
</evidence>
<reference evidence="8" key="1">
    <citation type="submission" date="2025-08" db="UniProtKB">
        <authorList>
            <consortium name="RefSeq"/>
        </authorList>
    </citation>
    <scope>IDENTIFICATION</scope>
</reference>
<dbReference type="RefSeq" id="XP_005097791.2">
    <property type="nucleotide sequence ID" value="XM_005097734.3"/>
</dbReference>
<dbReference type="InterPro" id="IPR018499">
    <property type="entry name" value="Tetraspanin/Peripherin"/>
</dbReference>
<dbReference type="SUPFAM" id="SSF48652">
    <property type="entry name" value="Tetraspanin"/>
    <property type="match status" value="1"/>
</dbReference>
<evidence type="ECO:0000256" key="4">
    <source>
        <dbReference type="ARBA" id="ARBA00022989"/>
    </source>
</evidence>
<evidence type="ECO:0000256" key="6">
    <source>
        <dbReference type="RuleBase" id="RU361218"/>
    </source>
</evidence>
<evidence type="ECO:0000256" key="5">
    <source>
        <dbReference type="ARBA" id="ARBA00023136"/>
    </source>
</evidence>
<keyword evidence="7" id="KW-1185">Reference proteome</keyword>
<sequence>MVAVELSKIVVVTINIIFMIFGLAVLIVGIIFKVGWDEVRDAFVDNSDKVDFNLQNAGDTIGIAAIVFGCFMILLSIMGCIGGCCRVRVLLVIYAIVVLLLLIGQIAIVGYVAANGSDAEDKIKEGLEKTLDGYYEDQRDSKSKAWSAVFSTFECCGIANRTEDFTSSSNFHMSNKRTATQAGDLNPIPIACCRSYDYESAQTEDIFKKSDECLLKKTPKASYTVGCETEIKDRIVDNKGVVIGVGVAIFIIELLVVIMSFYLVCKKDDSGYTV</sequence>
<dbReference type="Proteomes" id="UP000694888">
    <property type="component" value="Unplaced"/>
</dbReference>
<evidence type="ECO:0000256" key="3">
    <source>
        <dbReference type="ARBA" id="ARBA00022692"/>
    </source>
</evidence>
<feature type="transmembrane region" description="Helical" evidence="6">
    <location>
        <begin position="241"/>
        <end position="265"/>
    </location>
</feature>
<comment type="subcellular location">
    <subcellularLocation>
        <location evidence="1 6">Membrane</location>
        <topology evidence="1 6">Multi-pass membrane protein</topology>
    </subcellularLocation>
</comment>
<keyword evidence="3 6" id="KW-0812">Transmembrane</keyword>
<gene>
    <name evidence="8" type="primary">LOC101853934</name>
</gene>
<dbReference type="GeneID" id="101853934"/>
<evidence type="ECO:0000256" key="2">
    <source>
        <dbReference type="ARBA" id="ARBA00006840"/>
    </source>
</evidence>
<dbReference type="Gene3D" id="1.10.1450.10">
    <property type="entry name" value="Tetraspanin"/>
    <property type="match status" value="1"/>
</dbReference>
<evidence type="ECO:0000313" key="8">
    <source>
        <dbReference type="RefSeq" id="XP_005097791.2"/>
    </source>
</evidence>
<feature type="transmembrane region" description="Helical" evidence="6">
    <location>
        <begin position="61"/>
        <end position="82"/>
    </location>
</feature>
<dbReference type="PANTHER" id="PTHR19282">
    <property type="entry name" value="TETRASPANIN"/>
    <property type="match status" value="1"/>
</dbReference>
<organism evidence="7 8">
    <name type="scientific">Aplysia californica</name>
    <name type="common">California sea hare</name>
    <dbReference type="NCBI Taxonomy" id="6500"/>
    <lineage>
        <taxon>Eukaryota</taxon>
        <taxon>Metazoa</taxon>
        <taxon>Spiralia</taxon>
        <taxon>Lophotrochozoa</taxon>
        <taxon>Mollusca</taxon>
        <taxon>Gastropoda</taxon>
        <taxon>Heterobranchia</taxon>
        <taxon>Euthyneura</taxon>
        <taxon>Tectipleura</taxon>
        <taxon>Aplysiida</taxon>
        <taxon>Aplysioidea</taxon>
        <taxon>Aplysiidae</taxon>
        <taxon>Aplysia</taxon>
    </lineage>
</organism>
<accession>A0ABM0JNF3</accession>
<dbReference type="InterPro" id="IPR000301">
    <property type="entry name" value="Tetraspanin_animals"/>
</dbReference>
<dbReference type="PIRSF" id="PIRSF002419">
    <property type="entry name" value="Tetraspanin"/>
    <property type="match status" value="1"/>
</dbReference>
<dbReference type="InterPro" id="IPR008952">
    <property type="entry name" value="Tetraspanin_EC2_sf"/>
</dbReference>
<dbReference type="PRINTS" id="PR00259">
    <property type="entry name" value="TMFOUR"/>
</dbReference>